<feature type="compositionally biased region" description="Basic and acidic residues" evidence="7">
    <location>
        <begin position="25"/>
        <end position="34"/>
    </location>
</feature>
<keyword evidence="3" id="KW-0813">Transport</keyword>
<organism evidence="10 11">
    <name type="scientific">Apiospora marii</name>
    <dbReference type="NCBI Taxonomy" id="335849"/>
    <lineage>
        <taxon>Eukaryota</taxon>
        <taxon>Fungi</taxon>
        <taxon>Dikarya</taxon>
        <taxon>Ascomycota</taxon>
        <taxon>Pezizomycotina</taxon>
        <taxon>Sordariomycetes</taxon>
        <taxon>Xylariomycetidae</taxon>
        <taxon>Amphisphaeriales</taxon>
        <taxon>Apiosporaceae</taxon>
        <taxon>Apiospora</taxon>
    </lineage>
</organism>
<comment type="similarity">
    <text evidence="2">Belongs to the major facilitator superfamily. TCR/Tet family.</text>
</comment>
<proteinExistence type="inferred from homology"/>
<feature type="transmembrane region" description="Helical" evidence="8">
    <location>
        <begin position="214"/>
        <end position="233"/>
    </location>
</feature>
<evidence type="ECO:0000259" key="9">
    <source>
        <dbReference type="PROSITE" id="PS50850"/>
    </source>
</evidence>
<feature type="transmembrane region" description="Helical" evidence="8">
    <location>
        <begin position="407"/>
        <end position="426"/>
    </location>
</feature>
<evidence type="ECO:0000256" key="6">
    <source>
        <dbReference type="ARBA" id="ARBA00023136"/>
    </source>
</evidence>
<keyword evidence="6 8" id="KW-0472">Membrane</keyword>
<dbReference type="PANTHER" id="PTHR23501">
    <property type="entry name" value="MAJOR FACILITATOR SUPERFAMILY"/>
    <property type="match status" value="1"/>
</dbReference>
<feature type="transmembrane region" description="Helical" evidence="8">
    <location>
        <begin position="309"/>
        <end position="335"/>
    </location>
</feature>
<feature type="transmembrane region" description="Helical" evidence="8">
    <location>
        <begin position="95"/>
        <end position="113"/>
    </location>
</feature>
<dbReference type="EMBL" id="JAQQWI010000024">
    <property type="protein sequence ID" value="KAK7994404.1"/>
    <property type="molecule type" value="Genomic_DNA"/>
</dbReference>
<dbReference type="InterPro" id="IPR020846">
    <property type="entry name" value="MFS_dom"/>
</dbReference>
<evidence type="ECO:0000313" key="10">
    <source>
        <dbReference type="EMBL" id="KAK7994404.1"/>
    </source>
</evidence>
<feature type="transmembrane region" description="Helical" evidence="8">
    <location>
        <begin position="57"/>
        <end position="83"/>
    </location>
</feature>
<evidence type="ECO:0000256" key="3">
    <source>
        <dbReference type="ARBA" id="ARBA00022448"/>
    </source>
</evidence>
<feature type="transmembrane region" description="Helical" evidence="8">
    <location>
        <begin position="254"/>
        <end position="280"/>
    </location>
</feature>
<comment type="subcellular location">
    <subcellularLocation>
        <location evidence="1">Membrane</location>
        <topology evidence="1">Multi-pass membrane protein</topology>
    </subcellularLocation>
</comment>
<comment type="caution">
    <text evidence="10">The sequence shown here is derived from an EMBL/GenBank/DDBJ whole genome shotgun (WGS) entry which is preliminary data.</text>
</comment>
<evidence type="ECO:0000256" key="8">
    <source>
        <dbReference type="SAM" id="Phobius"/>
    </source>
</evidence>
<keyword evidence="11" id="KW-1185">Reference proteome</keyword>
<evidence type="ECO:0000313" key="11">
    <source>
        <dbReference type="Proteomes" id="UP001396898"/>
    </source>
</evidence>
<feature type="transmembrane region" description="Helical" evidence="8">
    <location>
        <begin position="438"/>
        <end position="462"/>
    </location>
</feature>
<evidence type="ECO:0000256" key="7">
    <source>
        <dbReference type="SAM" id="MobiDB-lite"/>
    </source>
</evidence>
<keyword evidence="4 8" id="KW-0812">Transmembrane</keyword>
<dbReference type="Gene3D" id="1.20.1250.20">
    <property type="entry name" value="MFS general substrate transporter like domains"/>
    <property type="match status" value="1"/>
</dbReference>
<gene>
    <name evidence="10" type="ORF">PG991_015992</name>
</gene>
<feature type="transmembrane region" description="Helical" evidence="8">
    <location>
        <begin position="150"/>
        <end position="170"/>
    </location>
</feature>
<feature type="compositionally biased region" description="Polar residues" evidence="7">
    <location>
        <begin position="8"/>
        <end position="23"/>
    </location>
</feature>
<dbReference type="PROSITE" id="PS50850">
    <property type="entry name" value="MFS"/>
    <property type="match status" value="1"/>
</dbReference>
<dbReference type="PANTHER" id="PTHR23501:SF12">
    <property type="entry name" value="MAJOR FACILITATOR SUPERFAMILY (MFS) PROFILE DOMAIN-CONTAINING PROTEIN-RELATED"/>
    <property type="match status" value="1"/>
</dbReference>
<feature type="transmembrane region" description="Helical" evidence="8">
    <location>
        <begin position="182"/>
        <end position="202"/>
    </location>
</feature>
<evidence type="ECO:0000256" key="2">
    <source>
        <dbReference type="ARBA" id="ARBA00007520"/>
    </source>
</evidence>
<accession>A0ABR1R0A3</accession>
<evidence type="ECO:0000256" key="5">
    <source>
        <dbReference type="ARBA" id="ARBA00022989"/>
    </source>
</evidence>
<feature type="transmembrane region" description="Helical" evidence="8">
    <location>
        <begin position="347"/>
        <end position="369"/>
    </location>
</feature>
<dbReference type="SUPFAM" id="SSF103473">
    <property type="entry name" value="MFS general substrate transporter"/>
    <property type="match status" value="1"/>
</dbReference>
<feature type="compositionally biased region" description="Low complexity" evidence="7">
    <location>
        <begin position="35"/>
        <end position="46"/>
    </location>
</feature>
<dbReference type="InterPro" id="IPR011701">
    <property type="entry name" value="MFS"/>
</dbReference>
<feature type="transmembrane region" description="Helical" evidence="8">
    <location>
        <begin position="125"/>
        <end position="144"/>
    </location>
</feature>
<sequence length="547" mass="58598">MVSDRNSDTAVESGTPTPNNNLEPMNREKDDAEKQQQPTVPQTETQSLPRDITGWKWAVAAFTLCSSIFLYSLDGTVVAVIQATIVNEFDSLNDLSWNNVGFLMGATATNMVWGQVYGQFNSKWVYIFNVVVFEAGSALCGAAPTMNALIVGRVICGIGGSGLYNGAFTLISQTTTIAERPIYVSGTGLTWGLGTVLGPIVGGAFQQSKVGWRWAFYINLFIGAACAPAWLFLLPSKDPRPGVPYKTRLREFDYVGMVLLMGCLVSLIMAINFGGLTYAWNSGQIIGLPDPVRDAASPPDPRAADPLPLVIMLFVCTSASAAGVFVPIFFVPLFFQFTRGDGALETGVRLLPLIVVLVVTISINGALMAKFGYYMPWYLFGGLICVAGGALMYTVDQDTDASRVYGYTVLIGVGVGMWIQASFSVAQAVVDTANVPAAIGFITLAQFLGNTTALAIANAIFLNLAETKVQALLPDFAPDQIQAAISGVTEDFIERLGPEVRARVVEAIVTSMDKTYILVILAGSLVVVLSLFMKREKLFITQAAGGP</sequence>
<protein>
    <recommendedName>
        <fullName evidence="9">Major facilitator superfamily (MFS) profile domain-containing protein</fullName>
    </recommendedName>
</protein>
<feature type="transmembrane region" description="Helical" evidence="8">
    <location>
        <begin position="515"/>
        <end position="533"/>
    </location>
</feature>
<feature type="domain" description="Major facilitator superfamily (MFS) profile" evidence="9">
    <location>
        <begin position="60"/>
        <end position="538"/>
    </location>
</feature>
<feature type="region of interest" description="Disordered" evidence="7">
    <location>
        <begin position="1"/>
        <end position="47"/>
    </location>
</feature>
<feature type="transmembrane region" description="Helical" evidence="8">
    <location>
        <begin position="375"/>
        <end position="395"/>
    </location>
</feature>
<evidence type="ECO:0000256" key="1">
    <source>
        <dbReference type="ARBA" id="ARBA00004141"/>
    </source>
</evidence>
<keyword evidence="5 8" id="KW-1133">Transmembrane helix</keyword>
<dbReference type="CDD" id="cd17502">
    <property type="entry name" value="MFS_Azr1_MDR_like"/>
    <property type="match status" value="1"/>
</dbReference>
<dbReference type="InterPro" id="IPR036259">
    <property type="entry name" value="MFS_trans_sf"/>
</dbReference>
<reference evidence="10 11" key="1">
    <citation type="submission" date="2023-01" db="EMBL/GenBank/DDBJ databases">
        <title>Analysis of 21 Apiospora genomes using comparative genomics revels a genus with tremendous synthesis potential of carbohydrate active enzymes and secondary metabolites.</title>
        <authorList>
            <person name="Sorensen T."/>
        </authorList>
    </citation>
    <scope>NUCLEOTIDE SEQUENCE [LARGE SCALE GENOMIC DNA]</scope>
    <source>
        <strain evidence="10 11">CBS 20057</strain>
    </source>
</reference>
<name>A0ABR1R0A3_9PEZI</name>
<dbReference type="Proteomes" id="UP001396898">
    <property type="component" value="Unassembled WGS sequence"/>
</dbReference>
<evidence type="ECO:0000256" key="4">
    <source>
        <dbReference type="ARBA" id="ARBA00022692"/>
    </source>
</evidence>
<dbReference type="Pfam" id="PF07690">
    <property type="entry name" value="MFS_1"/>
    <property type="match status" value="1"/>
</dbReference>